<evidence type="ECO:0000313" key="1">
    <source>
        <dbReference type="EMBL" id="QNN61807.1"/>
    </source>
</evidence>
<dbReference type="EMBL" id="CP060715">
    <property type="protein sequence ID" value="QNN61807.1"/>
    <property type="molecule type" value="Genomic_DNA"/>
</dbReference>
<dbReference type="Proteomes" id="UP000515928">
    <property type="component" value="Chromosome"/>
</dbReference>
<organism evidence="1 2">
    <name type="scientific">Erysipelothrix inopinata</name>
    <dbReference type="NCBI Taxonomy" id="225084"/>
    <lineage>
        <taxon>Bacteria</taxon>
        <taxon>Bacillati</taxon>
        <taxon>Bacillota</taxon>
        <taxon>Erysipelotrichia</taxon>
        <taxon>Erysipelotrichales</taxon>
        <taxon>Erysipelotrichaceae</taxon>
        <taxon>Erysipelothrix</taxon>
    </lineage>
</organism>
<protein>
    <submittedName>
        <fullName evidence="1">Uncharacterized protein</fullName>
    </submittedName>
</protein>
<dbReference type="AlphaFoldDB" id="A0A7G9S1T2"/>
<evidence type="ECO:0000313" key="2">
    <source>
        <dbReference type="Proteomes" id="UP000515928"/>
    </source>
</evidence>
<name>A0A7G9S1T2_9FIRM</name>
<proteinExistence type="predicted"/>
<gene>
    <name evidence="1" type="ORF">H9L01_03610</name>
</gene>
<sequence length="78" mass="9442">MEIKSYRDKAFLDELKEIKIGEWRNSYTTERFGYTIYDGTQWELEIYYCNAKGPIRFSGSNSYPYNFNKFLELLKEVE</sequence>
<dbReference type="KEGG" id="eio:H9L01_03610"/>
<reference evidence="1 2" key="1">
    <citation type="submission" date="2020-08" db="EMBL/GenBank/DDBJ databases">
        <title>Genome sequence of Erysipelothrix inopinata DSM 15511T.</title>
        <authorList>
            <person name="Hyun D.-W."/>
            <person name="Bae J.-W."/>
        </authorList>
    </citation>
    <scope>NUCLEOTIDE SEQUENCE [LARGE SCALE GENOMIC DNA]</scope>
    <source>
        <strain evidence="1 2">DSM 15511</strain>
    </source>
</reference>
<accession>A0A7G9S1T2</accession>
<keyword evidence="2" id="KW-1185">Reference proteome</keyword>